<evidence type="ECO:0000256" key="2">
    <source>
        <dbReference type="ARBA" id="ARBA00022448"/>
    </source>
</evidence>
<dbReference type="SUPFAM" id="SSF52540">
    <property type="entry name" value="P-loop containing nucleoside triphosphate hydrolases"/>
    <property type="match status" value="1"/>
</dbReference>
<dbReference type="GO" id="GO:0015807">
    <property type="term" value="P:L-amino acid transport"/>
    <property type="evidence" value="ECO:0007669"/>
    <property type="project" value="TreeGrafter"/>
</dbReference>
<feature type="domain" description="ABC transporter" evidence="6">
    <location>
        <begin position="3"/>
        <end position="230"/>
    </location>
</feature>
<comment type="caution">
    <text evidence="7">The sequence shown here is derived from an EMBL/GenBank/DDBJ whole genome shotgun (WGS) entry which is preliminary data.</text>
</comment>
<keyword evidence="8" id="KW-1185">Reference proteome</keyword>
<dbReference type="OrthoDB" id="9776369at2"/>
<protein>
    <submittedName>
        <fullName evidence="7">ATP-binding cassette domain-containing protein</fullName>
    </submittedName>
</protein>
<name>A0A3S0S6R9_9HYPH</name>
<organism evidence="7 8">
    <name type="scientific">Rhizobium vallis</name>
    <dbReference type="NCBI Taxonomy" id="634290"/>
    <lineage>
        <taxon>Bacteria</taxon>
        <taxon>Pseudomonadati</taxon>
        <taxon>Pseudomonadota</taxon>
        <taxon>Alphaproteobacteria</taxon>
        <taxon>Hyphomicrobiales</taxon>
        <taxon>Rhizobiaceae</taxon>
        <taxon>Rhizobium/Agrobacterium group</taxon>
        <taxon>Rhizobium</taxon>
    </lineage>
</organism>
<dbReference type="EMBL" id="RJTH01000015">
    <property type="protein sequence ID" value="RUM20453.1"/>
    <property type="molecule type" value="Genomic_DNA"/>
</dbReference>
<reference evidence="8" key="1">
    <citation type="submission" date="2018-11" db="EMBL/GenBank/DDBJ databases">
        <title>Rhizobium chutanense sp. nov., isolated from root nodules of Phaseolus vulgaris in China.</title>
        <authorList>
            <person name="Huo Y."/>
        </authorList>
    </citation>
    <scope>NUCLEOTIDE SEQUENCE [LARGE SCALE GENOMIC DNA]</scope>
    <source>
        <strain evidence="8">CCBAU 65647</strain>
    </source>
</reference>
<dbReference type="PANTHER" id="PTHR43820">
    <property type="entry name" value="HIGH-AFFINITY BRANCHED-CHAIN AMINO ACID TRANSPORT ATP-BINDING PROTEIN LIVF"/>
    <property type="match status" value="1"/>
</dbReference>
<comment type="similarity">
    <text evidence="1">Belongs to the ABC transporter superfamily.</text>
</comment>
<keyword evidence="4 7" id="KW-0067">ATP-binding</keyword>
<dbReference type="GO" id="GO:0015658">
    <property type="term" value="F:branched-chain amino acid transmembrane transporter activity"/>
    <property type="evidence" value="ECO:0007669"/>
    <property type="project" value="TreeGrafter"/>
</dbReference>
<dbReference type="Pfam" id="PF00005">
    <property type="entry name" value="ABC_tran"/>
    <property type="match status" value="1"/>
</dbReference>
<dbReference type="GO" id="GO:0016887">
    <property type="term" value="F:ATP hydrolysis activity"/>
    <property type="evidence" value="ECO:0007669"/>
    <property type="project" value="InterPro"/>
</dbReference>
<gene>
    <name evidence="7" type="ORF">EFQ99_29445</name>
</gene>
<dbReference type="RefSeq" id="WP_126924675.1">
    <property type="nucleotide sequence ID" value="NZ_ML133699.1"/>
</dbReference>
<dbReference type="InterPro" id="IPR052156">
    <property type="entry name" value="BCAA_Transport_ATP-bd_LivF"/>
</dbReference>
<dbReference type="InterPro" id="IPR003593">
    <property type="entry name" value="AAA+_ATPase"/>
</dbReference>
<dbReference type="InterPro" id="IPR003439">
    <property type="entry name" value="ABC_transporter-like_ATP-bd"/>
</dbReference>
<dbReference type="InterPro" id="IPR027417">
    <property type="entry name" value="P-loop_NTPase"/>
</dbReference>
<evidence type="ECO:0000256" key="5">
    <source>
        <dbReference type="ARBA" id="ARBA00022970"/>
    </source>
</evidence>
<dbReference type="Gene3D" id="3.40.50.300">
    <property type="entry name" value="P-loop containing nucleotide triphosphate hydrolases"/>
    <property type="match status" value="1"/>
</dbReference>
<keyword evidence="3" id="KW-0547">Nucleotide-binding</keyword>
<evidence type="ECO:0000313" key="7">
    <source>
        <dbReference type="EMBL" id="RUM20453.1"/>
    </source>
</evidence>
<dbReference type="SMART" id="SM00382">
    <property type="entry name" value="AAA"/>
    <property type="match status" value="1"/>
</dbReference>
<evidence type="ECO:0000256" key="1">
    <source>
        <dbReference type="ARBA" id="ARBA00005417"/>
    </source>
</evidence>
<evidence type="ECO:0000259" key="6">
    <source>
        <dbReference type="PROSITE" id="PS50893"/>
    </source>
</evidence>
<dbReference type="PROSITE" id="PS50893">
    <property type="entry name" value="ABC_TRANSPORTER_2"/>
    <property type="match status" value="1"/>
</dbReference>
<evidence type="ECO:0000256" key="3">
    <source>
        <dbReference type="ARBA" id="ARBA00022741"/>
    </source>
</evidence>
<evidence type="ECO:0000256" key="4">
    <source>
        <dbReference type="ARBA" id="ARBA00022840"/>
    </source>
</evidence>
<keyword evidence="5" id="KW-0029">Amino-acid transport</keyword>
<dbReference type="Proteomes" id="UP000278823">
    <property type="component" value="Unassembled WGS sequence"/>
</dbReference>
<accession>A0A3S0S6R9</accession>
<dbReference type="AlphaFoldDB" id="A0A3S0S6R9"/>
<sequence>MLLDIRELSGGYKDIEIVNEVSLTLDEGETLALLGRNGTGKTTLLRMIMGLADRSRGTISIDGVPLPPRSPAALSRAGVTFLPDTRGVFPRLTVDENLRLARMNAYRRCSLDVFSYFPDLALRSHQFAGTLSGGLQQQVAIARALMTGSRLIIIDELTQGLQPSIVELLVDVLVAVSAQQGIALLLVDQNPQLAMSICRRVIVLDHGRPAISGNSSVLSADPRLTDLLIV</sequence>
<keyword evidence="2" id="KW-0813">Transport</keyword>
<dbReference type="PANTHER" id="PTHR43820:SF2">
    <property type="entry name" value="ABC TRANSPORTER ATP-BINDING PROTEIN"/>
    <property type="match status" value="1"/>
</dbReference>
<dbReference type="GO" id="GO:0005524">
    <property type="term" value="F:ATP binding"/>
    <property type="evidence" value="ECO:0007669"/>
    <property type="project" value="UniProtKB-KW"/>
</dbReference>
<proteinExistence type="inferred from homology"/>
<evidence type="ECO:0000313" key="8">
    <source>
        <dbReference type="Proteomes" id="UP000278823"/>
    </source>
</evidence>